<proteinExistence type="predicted"/>
<dbReference type="STRING" id="392015.SAMN05421543_10324"/>
<dbReference type="eggNOG" id="COG0154">
    <property type="taxonomic scope" value="Bacteria"/>
</dbReference>
<dbReference type="InterPro" id="IPR023631">
    <property type="entry name" value="Amidase_dom"/>
</dbReference>
<feature type="domain" description="Amidase" evidence="1">
    <location>
        <begin position="36"/>
        <end position="471"/>
    </location>
</feature>
<reference evidence="3" key="1">
    <citation type="submission" date="2016-10" db="EMBL/GenBank/DDBJ databases">
        <authorList>
            <person name="Varghese N."/>
        </authorList>
    </citation>
    <scope>NUCLEOTIDE SEQUENCE [LARGE SCALE GENOMIC DNA]</scope>
    <source>
        <strain evidence="3">DSM 17980</strain>
    </source>
</reference>
<evidence type="ECO:0000313" key="2">
    <source>
        <dbReference type="EMBL" id="SFU51192.1"/>
    </source>
</evidence>
<dbReference type="Proteomes" id="UP000183508">
    <property type="component" value="Unassembled WGS sequence"/>
</dbReference>
<gene>
    <name evidence="2" type="ORF">SAMN05421543_10324</name>
</gene>
<dbReference type="Pfam" id="PF01425">
    <property type="entry name" value="Amidase"/>
    <property type="match status" value="1"/>
</dbReference>
<dbReference type="NCBIfam" id="NF006006">
    <property type="entry name" value="PRK08137.1"/>
    <property type="match status" value="1"/>
</dbReference>
<dbReference type="AlphaFoldDB" id="A0A1I7GRW9"/>
<dbReference type="PANTHER" id="PTHR42678">
    <property type="entry name" value="AMIDASE"/>
    <property type="match status" value="1"/>
</dbReference>
<dbReference type="SUPFAM" id="SSF75304">
    <property type="entry name" value="Amidase signature (AS) enzymes"/>
    <property type="match status" value="1"/>
</dbReference>
<keyword evidence="3" id="KW-1185">Reference proteome</keyword>
<name>A0A1I7GRW9_9BACL</name>
<accession>A0A1I7GRW9</accession>
<organism evidence="2 3">
    <name type="scientific">Alicyclobacillus macrosporangiidus</name>
    <dbReference type="NCBI Taxonomy" id="392015"/>
    <lineage>
        <taxon>Bacteria</taxon>
        <taxon>Bacillati</taxon>
        <taxon>Bacillota</taxon>
        <taxon>Bacilli</taxon>
        <taxon>Bacillales</taxon>
        <taxon>Alicyclobacillaceae</taxon>
        <taxon>Alicyclobacillus</taxon>
    </lineage>
</organism>
<dbReference type="NCBIfam" id="NF005300">
    <property type="entry name" value="PRK06828.1"/>
    <property type="match status" value="1"/>
</dbReference>
<dbReference type="EMBL" id="FPBV01000003">
    <property type="protein sequence ID" value="SFU51192.1"/>
    <property type="molecule type" value="Genomic_DNA"/>
</dbReference>
<dbReference type="PANTHER" id="PTHR42678:SF34">
    <property type="entry name" value="OS04G0183300 PROTEIN"/>
    <property type="match status" value="1"/>
</dbReference>
<sequence length="492" mass="51886">MTQAHSMVTGAEAWLERSIPEIQAGMDAGEVSACDLVAACLSRIARYDKAGPGINAVLEINPDAWHIAEALDLERRIHGPRGPLHGIPVLVKDNIDTGDKMHTSAGSLALKDSYAARDAFVAQRLRAAGAVILGKANMTEWANFMTRGMPSGYSSRGGQVKNPYGPGRFDVGGSSSGSGAAVAAGLAVAAVGTETSGSILSPSSQNSLVGIKPTVGLVSRTGIIPISHSQDTAGPMARCVVDAALMLQALAGRDEGDPATWRIPADFPADLTAAFDKGALRGARIGVPRKGYWDKLPSGKQAVMEEAIRALRDAGAEVVDPADIPSANAEWDLAVLVYEFKPALNAYLGRLAPHVPVHSLRDVIEFNLRHAEKMLQYGQAWMLEAEATSGTLTEPAYLAARLRDLRWSRDEGIDAVLAAHRLDALLFPGNLGAGIAAKAGYPSITVPAGYTEDGEPVGATFTGPAFSEPALVRWAYAFEQVIQARRAPRLDG</sequence>
<evidence type="ECO:0000259" key="1">
    <source>
        <dbReference type="Pfam" id="PF01425"/>
    </source>
</evidence>
<protein>
    <submittedName>
        <fullName evidence="2">Amidase</fullName>
    </submittedName>
</protein>
<dbReference type="Gene3D" id="3.90.1300.10">
    <property type="entry name" value="Amidase signature (AS) domain"/>
    <property type="match status" value="1"/>
</dbReference>
<dbReference type="InterPro" id="IPR036928">
    <property type="entry name" value="AS_sf"/>
</dbReference>
<evidence type="ECO:0000313" key="3">
    <source>
        <dbReference type="Proteomes" id="UP000183508"/>
    </source>
</evidence>